<feature type="domain" description="HPt" evidence="3">
    <location>
        <begin position="17"/>
        <end position="112"/>
    </location>
</feature>
<evidence type="ECO:0000313" key="5">
    <source>
        <dbReference type="Proteomes" id="UP000277236"/>
    </source>
</evidence>
<dbReference type="EMBL" id="RBRE01000057">
    <property type="protein sequence ID" value="RMQ44832.1"/>
    <property type="molecule type" value="Genomic_DNA"/>
</dbReference>
<dbReference type="RefSeq" id="WP_122316625.1">
    <property type="nucleotide sequence ID" value="NZ_RBRE01000057.1"/>
</dbReference>
<proteinExistence type="predicted"/>
<evidence type="ECO:0000256" key="2">
    <source>
        <dbReference type="PROSITE-ProRule" id="PRU00110"/>
    </source>
</evidence>
<feature type="modified residue" description="Phosphohistidine" evidence="2">
    <location>
        <position position="58"/>
    </location>
</feature>
<dbReference type="Proteomes" id="UP000277236">
    <property type="component" value="Unassembled WGS sequence"/>
</dbReference>
<accession>A0A3M4LTJ6</accession>
<sequence length="120" mass="13851">MSIHLDYSVLSVLQEVMEDEYPTLLDVFIKDSEQRVSQLRRAVDTEMLDLQELSLTAHSFKGSSSNMGALLLSDLCRELEERARQQQRIGLEDLIGRIDSEYLTIRQLFDAERQLFIGQT</sequence>
<evidence type="ECO:0000313" key="4">
    <source>
        <dbReference type="EMBL" id="RMQ44832.1"/>
    </source>
</evidence>
<dbReference type="Gene3D" id="1.20.120.160">
    <property type="entry name" value="HPT domain"/>
    <property type="match status" value="1"/>
</dbReference>
<dbReference type="SUPFAM" id="SSF47226">
    <property type="entry name" value="Histidine-containing phosphotransfer domain, HPT domain"/>
    <property type="match status" value="1"/>
</dbReference>
<dbReference type="GO" id="GO:0043424">
    <property type="term" value="F:protein histidine kinase binding"/>
    <property type="evidence" value="ECO:0007669"/>
    <property type="project" value="InterPro"/>
</dbReference>
<dbReference type="CDD" id="cd00088">
    <property type="entry name" value="HPT"/>
    <property type="match status" value="1"/>
</dbReference>
<protein>
    <submittedName>
        <fullName evidence="4">Hpt domain-containing protein</fullName>
    </submittedName>
</protein>
<dbReference type="GO" id="GO:0009927">
    <property type="term" value="F:histidine phosphotransfer kinase activity"/>
    <property type="evidence" value="ECO:0007669"/>
    <property type="project" value="InterPro"/>
</dbReference>
<reference evidence="4 5" key="1">
    <citation type="submission" date="2018-08" db="EMBL/GenBank/DDBJ databases">
        <title>Recombination of ecologically and evolutionarily significant loci maintains genetic cohesion in the Pseudomonas syringae species complex.</title>
        <authorList>
            <person name="Dillon M."/>
            <person name="Thakur S."/>
            <person name="Almeida R.N.D."/>
            <person name="Weir B.S."/>
            <person name="Guttman D.S."/>
        </authorList>
    </citation>
    <scope>NUCLEOTIDE SEQUENCE [LARGE SCALE GENOMIC DNA]</scope>
    <source>
        <strain evidence="4 5">ICMP 3353</strain>
    </source>
</reference>
<dbReference type="InterPro" id="IPR008207">
    <property type="entry name" value="Sig_transdc_His_kin_Hpt_dom"/>
</dbReference>
<gene>
    <name evidence="4" type="ORF">ALQ04_01460</name>
</gene>
<keyword evidence="2" id="KW-0597">Phosphoprotein</keyword>
<evidence type="ECO:0000256" key="1">
    <source>
        <dbReference type="ARBA" id="ARBA00023012"/>
    </source>
</evidence>
<dbReference type="OrthoDB" id="9131849at2"/>
<comment type="caution">
    <text evidence="4">The sequence shown here is derived from an EMBL/GenBank/DDBJ whole genome shotgun (WGS) entry which is preliminary data.</text>
</comment>
<dbReference type="InterPro" id="IPR036641">
    <property type="entry name" value="HPT_dom_sf"/>
</dbReference>
<dbReference type="Pfam" id="PF01627">
    <property type="entry name" value="Hpt"/>
    <property type="match status" value="1"/>
</dbReference>
<dbReference type="PANTHER" id="PTHR28242:SF52">
    <property type="entry name" value="PHOSPHORELAY INTERMEDIATE PROTEIN YPD1"/>
    <property type="match status" value="1"/>
</dbReference>
<dbReference type="GO" id="GO:0000160">
    <property type="term" value="P:phosphorelay signal transduction system"/>
    <property type="evidence" value="ECO:0007669"/>
    <property type="project" value="UniProtKB-KW"/>
</dbReference>
<dbReference type="GO" id="GO:0005737">
    <property type="term" value="C:cytoplasm"/>
    <property type="evidence" value="ECO:0007669"/>
    <property type="project" value="TreeGrafter"/>
</dbReference>
<dbReference type="AlphaFoldDB" id="A0A3M4LTJ6"/>
<dbReference type="PANTHER" id="PTHR28242">
    <property type="entry name" value="PHOSPHORELAY INTERMEDIATE PROTEIN YPD1"/>
    <property type="match status" value="1"/>
</dbReference>
<evidence type="ECO:0000259" key="3">
    <source>
        <dbReference type="PROSITE" id="PS50894"/>
    </source>
</evidence>
<dbReference type="PROSITE" id="PS50894">
    <property type="entry name" value="HPT"/>
    <property type="match status" value="1"/>
</dbReference>
<organism evidence="4 5">
    <name type="scientific">Pseudomonas cichorii</name>
    <dbReference type="NCBI Taxonomy" id="36746"/>
    <lineage>
        <taxon>Bacteria</taxon>
        <taxon>Pseudomonadati</taxon>
        <taxon>Pseudomonadota</taxon>
        <taxon>Gammaproteobacteria</taxon>
        <taxon>Pseudomonadales</taxon>
        <taxon>Pseudomonadaceae</taxon>
        <taxon>Pseudomonas</taxon>
    </lineage>
</organism>
<keyword evidence="1" id="KW-0902">Two-component regulatory system</keyword>
<name>A0A3M4LTJ6_PSECI</name>
<dbReference type="InterPro" id="IPR045871">
    <property type="entry name" value="AHP1-5/YPD1"/>
</dbReference>